<proteinExistence type="inferred from homology"/>
<comment type="subcellular location">
    <subcellularLocation>
        <location evidence="2">Bacterial flagellum basal body</location>
    </subcellularLocation>
    <subcellularLocation>
        <location evidence="3">Cell outer membrane</location>
    </subcellularLocation>
</comment>
<keyword evidence="8" id="KW-0998">Cell outer membrane</keyword>
<evidence type="ECO:0000256" key="7">
    <source>
        <dbReference type="ARBA" id="ARBA00023143"/>
    </source>
</evidence>
<evidence type="ECO:0000256" key="4">
    <source>
        <dbReference type="ARBA" id="ARBA00006929"/>
    </source>
</evidence>
<feature type="signal peptide" evidence="9">
    <location>
        <begin position="1"/>
        <end position="24"/>
    </location>
</feature>
<comment type="similarity">
    <text evidence="4">Belongs to the FlgH family.</text>
</comment>
<dbReference type="Proteomes" id="UP001596045">
    <property type="component" value="Unassembled WGS sequence"/>
</dbReference>
<evidence type="ECO:0000256" key="8">
    <source>
        <dbReference type="ARBA" id="ARBA00023237"/>
    </source>
</evidence>
<comment type="caution">
    <text evidence="10">The sequence shown here is derived from an EMBL/GenBank/DDBJ whole genome shotgun (WGS) entry which is preliminary data.</text>
</comment>
<keyword evidence="7" id="KW-0975">Bacterial flagellum</keyword>
<dbReference type="Pfam" id="PF02107">
    <property type="entry name" value="FlgH"/>
    <property type="match status" value="1"/>
</dbReference>
<comment type="function">
    <text evidence="1">Assembles around the rod to form the L-ring and probably protects the motor/basal body from shearing forces during rotation.</text>
</comment>
<reference evidence="11" key="1">
    <citation type="journal article" date="2019" name="Int. J. Syst. Evol. Microbiol.">
        <title>The Global Catalogue of Microorganisms (GCM) 10K type strain sequencing project: providing services to taxonomists for standard genome sequencing and annotation.</title>
        <authorList>
            <consortium name="The Broad Institute Genomics Platform"/>
            <consortium name="The Broad Institute Genome Sequencing Center for Infectious Disease"/>
            <person name="Wu L."/>
            <person name="Ma J."/>
        </authorList>
    </citation>
    <scope>NUCLEOTIDE SEQUENCE [LARGE SCALE GENOMIC DNA]</scope>
    <source>
        <strain evidence="11">JCM 17066</strain>
    </source>
</reference>
<dbReference type="RefSeq" id="WP_378998838.1">
    <property type="nucleotide sequence ID" value="NZ_JBHSMT010000028.1"/>
</dbReference>
<keyword evidence="10" id="KW-0969">Cilium</keyword>
<keyword evidence="5 9" id="KW-0732">Signal</keyword>
<keyword evidence="10" id="KW-0966">Cell projection</keyword>
<evidence type="ECO:0000313" key="10">
    <source>
        <dbReference type="EMBL" id="MFC5475493.1"/>
    </source>
</evidence>
<dbReference type="PANTHER" id="PTHR34933:SF1">
    <property type="entry name" value="FLAGELLAR L-RING PROTEIN"/>
    <property type="match status" value="1"/>
</dbReference>
<gene>
    <name evidence="10" type="ORF">ACFPM8_16145</name>
</gene>
<sequence length="195" mass="21182">MRPFNLRKAGMVCLTLLAMQSGFSANLYQGDSYAPLTSDRRASKVGDIVTVLIYEDSTASNSADTSTHADFGVHADLSTSRGFTNGAKLGMGDDYGGRGRIQRAGRLVAQLSVPIQEMMPNGDLLVAGEQAIDVNGEKTNIRLKGRVRQEDIMTNNTVLSSRLADVHIDYVGDGYLTDRSKPGLIPRIFAWLGLW</sequence>
<keyword evidence="11" id="KW-1185">Reference proteome</keyword>
<protein>
    <submittedName>
        <fullName evidence="10">Flagellar basal body L-ring protein FlgH</fullName>
    </submittedName>
</protein>
<evidence type="ECO:0000256" key="1">
    <source>
        <dbReference type="ARBA" id="ARBA00002591"/>
    </source>
</evidence>
<evidence type="ECO:0000256" key="6">
    <source>
        <dbReference type="ARBA" id="ARBA00023136"/>
    </source>
</evidence>
<keyword evidence="10" id="KW-0282">Flagellum</keyword>
<dbReference type="InterPro" id="IPR000527">
    <property type="entry name" value="Flag_Lring"/>
</dbReference>
<evidence type="ECO:0000256" key="3">
    <source>
        <dbReference type="ARBA" id="ARBA00004442"/>
    </source>
</evidence>
<accession>A0ABW0MES4</accession>
<evidence type="ECO:0000313" key="11">
    <source>
        <dbReference type="Proteomes" id="UP001596045"/>
    </source>
</evidence>
<dbReference type="EMBL" id="JBHSMT010000028">
    <property type="protein sequence ID" value="MFC5475493.1"/>
    <property type="molecule type" value="Genomic_DNA"/>
</dbReference>
<keyword evidence="6" id="KW-0472">Membrane</keyword>
<dbReference type="PRINTS" id="PR01008">
    <property type="entry name" value="FLGLRINGFLGH"/>
</dbReference>
<feature type="chain" id="PRO_5047264787" evidence="9">
    <location>
        <begin position="25"/>
        <end position="195"/>
    </location>
</feature>
<dbReference type="PANTHER" id="PTHR34933">
    <property type="entry name" value="FLAGELLAR L-RING PROTEIN"/>
    <property type="match status" value="1"/>
</dbReference>
<evidence type="ECO:0000256" key="9">
    <source>
        <dbReference type="SAM" id="SignalP"/>
    </source>
</evidence>
<organism evidence="10 11">
    <name type="scientific">Paraherbaspirillum soli</name>
    <dbReference type="NCBI Taxonomy" id="631222"/>
    <lineage>
        <taxon>Bacteria</taxon>
        <taxon>Pseudomonadati</taxon>
        <taxon>Pseudomonadota</taxon>
        <taxon>Betaproteobacteria</taxon>
        <taxon>Burkholderiales</taxon>
        <taxon>Oxalobacteraceae</taxon>
        <taxon>Paraherbaspirillum</taxon>
    </lineage>
</organism>
<name>A0ABW0MES4_9BURK</name>
<evidence type="ECO:0000256" key="5">
    <source>
        <dbReference type="ARBA" id="ARBA00022729"/>
    </source>
</evidence>
<evidence type="ECO:0000256" key="2">
    <source>
        <dbReference type="ARBA" id="ARBA00004117"/>
    </source>
</evidence>